<dbReference type="Pfam" id="PF13490">
    <property type="entry name" value="zf-HC2"/>
    <property type="match status" value="1"/>
</dbReference>
<dbReference type="InterPro" id="IPR027383">
    <property type="entry name" value="Znf_put"/>
</dbReference>
<proteinExistence type="predicted"/>
<dbReference type="EMBL" id="CAFBQH010000037">
    <property type="protein sequence ID" value="CAB5049048.1"/>
    <property type="molecule type" value="Genomic_DNA"/>
</dbReference>
<feature type="domain" description="Putative zinc-finger" evidence="1">
    <location>
        <begin position="4"/>
        <end position="38"/>
    </location>
</feature>
<sequence length="79" mass="9002">MPNCQETLKELELFLDSELPNARIEEIMVHLTGCTDCQGAFEFHAELRAIVRAKAKRDHLPDGFTDRLLACFEPQTDPD</sequence>
<protein>
    <submittedName>
        <fullName evidence="2">Unannotated protein</fullName>
    </submittedName>
</protein>
<evidence type="ECO:0000313" key="4">
    <source>
        <dbReference type="EMBL" id="CAB5049048.1"/>
    </source>
</evidence>
<dbReference type="AlphaFoldDB" id="A0A6J6AHG9"/>
<accession>A0A6J6AHG9</accession>
<evidence type="ECO:0000313" key="3">
    <source>
        <dbReference type="EMBL" id="CAB4671621.1"/>
    </source>
</evidence>
<reference evidence="2" key="1">
    <citation type="submission" date="2020-05" db="EMBL/GenBank/DDBJ databases">
        <authorList>
            <person name="Chiriac C."/>
            <person name="Salcher M."/>
            <person name="Ghai R."/>
            <person name="Kavagutti S V."/>
        </authorList>
    </citation>
    <scope>NUCLEOTIDE SEQUENCE</scope>
</reference>
<gene>
    <name evidence="3" type="ORF">UFOPK2334_00556</name>
    <name evidence="2" type="ORF">UFOPK4179_00854</name>
    <name evidence="4" type="ORF">UFOPK4293_00751</name>
</gene>
<evidence type="ECO:0000313" key="2">
    <source>
        <dbReference type="EMBL" id="CAB4368060.1"/>
    </source>
</evidence>
<name>A0A6J6AHG9_9ZZZZ</name>
<organism evidence="2">
    <name type="scientific">freshwater metagenome</name>
    <dbReference type="NCBI Taxonomy" id="449393"/>
    <lineage>
        <taxon>unclassified sequences</taxon>
        <taxon>metagenomes</taxon>
        <taxon>ecological metagenomes</taxon>
    </lineage>
</organism>
<dbReference type="EMBL" id="CAEZXA010000033">
    <property type="protein sequence ID" value="CAB4671621.1"/>
    <property type="molecule type" value="Genomic_DNA"/>
</dbReference>
<dbReference type="EMBL" id="CAETWZ010000077">
    <property type="protein sequence ID" value="CAB4368060.1"/>
    <property type="molecule type" value="Genomic_DNA"/>
</dbReference>
<evidence type="ECO:0000259" key="1">
    <source>
        <dbReference type="Pfam" id="PF13490"/>
    </source>
</evidence>